<dbReference type="InterPro" id="IPR010730">
    <property type="entry name" value="HET"/>
</dbReference>
<dbReference type="PANTHER" id="PTHR24148">
    <property type="entry name" value="ANKYRIN REPEAT DOMAIN-CONTAINING PROTEIN 39 HOMOLOG-RELATED"/>
    <property type="match status" value="1"/>
</dbReference>
<keyword evidence="3" id="KW-1185">Reference proteome</keyword>
<feature type="non-terminal residue" evidence="2">
    <location>
        <position position="98"/>
    </location>
</feature>
<dbReference type="AlphaFoldDB" id="A0A9P4NX25"/>
<evidence type="ECO:0000259" key="1">
    <source>
        <dbReference type="Pfam" id="PF06985"/>
    </source>
</evidence>
<organism evidence="2 3">
    <name type="scientific">Tothia fuscella</name>
    <dbReference type="NCBI Taxonomy" id="1048955"/>
    <lineage>
        <taxon>Eukaryota</taxon>
        <taxon>Fungi</taxon>
        <taxon>Dikarya</taxon>
        <taxon>Ascomycota</taxon>
        <taxon>Pezizomycotina</taxon>
        <taxon>Dothideomycetes</taxon>
        <taxon>Pleosporomycetidae</taxon>
        <taxon>Venturiales</taxon>
        <taxon>Cylindrosympodiaceae</taxon>
        <taxon>Tothia</taxon>
    </lineage>
</organism>
<comment type="caution">
    <text evidence="2">The sequence shown here is derived from an EMBL/GenBank/DDBJ whole genome shotgun (WGS) entry which is preliminary data.</text>
</comment>
<dbReference type="Pfam" id="PF06985">
    <property type="entry name" value="HET"/>
    <property type="match status" value="1"/>
</dbReference>
<proteinExistence type="predicted"/>
<feature type="domain" description="Heterokaryon incompatibility" evidence="1">
    <location>
        <begin position="12"/>
        <end position="98"/>
    </location>
</feature>
<dbReference type="OrthoDB" id="2157530at2759"/>
<dbReference type="Proteomes" id="UP000800235">
    <property type="component" value="Unassembled WGS sequence"/>
</dbReference>
<protein>
    <recommendedName>
        <fullName evidence="1">Heterokaryon incompatibility domain-containing protein</fullName>
    </recommendedName>
</protein>
<accession>A0A9P4NX25</accession>
<evidence type="ECO:0000313" key="3">
    <source>
        <dbReference type="Proteomes" id="UP000800235"/>
    </source>
</evidence>
<dbReference type="InterPro" id="IPR052895">
    <property type="entry name" value="HetReg/Transcr_Mod"/>
</dbReference>
<name>A0A9P4NX25_9PEZI</name>
<sequence length="98" mass="11203">MAAYNWNDEIDYEALSYTWGPGAIIGHVKINNTVFPVSQSLLIALQQIRRDQETLAMPRKLWVDAVCINQSDNAEKSHQVMLMREIYSHASRVIAWIG</sequence>
<dbReference type="PANTHER" id="PTHR24148:SF64">
    <property type="entry name" value="HETEROKARYON INCOMPATIBILITY DOMAIN-CONTAINING PROTEIN"/>
    <property type="match status" value="1"/>
</dbReference>
<reference evidence="2" key="1">
    <citation type="journal article" date="2020" name="Stud. Mycol.">
        <title>101 Dothideomycetes genomes: a test case for predicting lifestyles and emergence of pathogens.</title>
        <authorList>
            <person name="Haridas S."/>
            <person name="Albert R."/>
            <person name="Binder M."/>
            <person name="Bloem J."/>
            <person name="Labutti K."/>
            <person name="Salamov A."/>
            <person name="Andreopoulos B."/>
            <person name="Baker S."/>
            <person name="Barry K."/>
            <person name="Bills G."/>
            <person name="Bluhm B."/>
            <person name="Cannon C."/>
            <person name="Castanera R."/>
            <person name="Culley D."/>
            <person name="Daum C."/>
            <person name="Ezra D."/>
            <person name="Gonzalez J."/>
            <person name="Henrissat B."/>
            <person name="Kuo A."/>
            <person name="Liang C."/>
            <person name="Lipzen A."/>
            <person name="Lutzoni F."/>
            <person name="Magnuson J."/>
            <person name="Mondo S."/>
            <person name="Nolan M."/>
            <person name="Ohm R."/>
            <person name="Pangilinan J."/>
            <person name="Park H.-J."/>
            <person name="Ramirez L."/>
            <person name="Alfaro M."/>
            <person name="Sun H."/>
            <person name="Tritt A."/>
            <person name="Yoshinaga Y."/>
            <person name="Zwiers L.-H."/>
            <person name="Turgeon B."/>
            <person name="Goodwin S."/>
            <person name="Spatafora J."/>
            <person name="Crous P."/>
            <person name="Grigoriev I."/>
        </authorList>
    </citation>
    <scope>NUCLEOTIDE SEQUENCE</scope>
    <source>
        <strain evidence="2">CBS 130266</strain>
    </source>
</reference>
<evidence type="ECO:0000313" key="2">
    <source>
        <dbReference type="EMBL" id="KAF2433960.1"/>
    </source>
</evidence>
<dbReference type="EMBL" id="MU007018">
    <property type="protein sequence ID" value="KAF2433960.1"/>
    <property type="molecule type" value="Genomic_DNA"/>
</dbReference>
<gene>
    <name evidence="2" type="ORF">EJ08DRAFT_582897</name>
</gene>